<name>A0ABX8QWM3_9ACTN</name>
<keyword evidence="3" id="KW-1185">Reference proteome</keyword>
<feature type="transmembrane region" description="Helical" evidence="1">
    <location>
        <begin position="47"/>
        <end position="66"/>
    </location>
</feature>
<evidence type="ECO:0000313" key="3">
    <source>
        <dbReference type="Proteomes" id="UP001049518"/>
    </source>
</evidence>
<dbReference type="RefSeq" id="WP_231328870.1">
    <property type="nucleotide sequence ID" value="NZ_CP059572.1"/>
</dbReference>
<evidence type="ECO:0000313" key="2">
    <source>
        <dbReference type="EMBL" id="QXJ23191.1"/>
    </source>
</evidence>
<protein>
    <submittedName>
        <fullName evidence="2">Uncharacterized protein</fullName>
    </submittedName>
</protein>
<organism evidence="2 3">
    <name type="scientific">Actinomadura graeca</name>
    <dbReference type="NCBI Taxonomy" id="2750812"/>
    <lineage>
        <taxon>Bacteria</taxon>
        <taxon>Bacillati</taxon>
        <taxon>Actinomycetota</taxon>
        <taxon>Actinomycetes</taxon>
        <taxon>Streptosporangiales</taxon>
        <taxon>Thermomonosporaceae</taxon>
        <taxon>Actinomadura</taxon>
    </lineage>
</organism>
<proteinExistence type="predicted"/>
<keyword evidence="1" id="KW-1133">Transmembrane helix</keyword>
<dbReference type="EMBL" id="CP059572">
    <property type="protein sequence ID" value="QXJ23191.1"/>
    <property type="molecule type" value="Genomic_DNA"/>
</dbReference>
<sequence length="77" mass="8549">MNDPKSYDGLSGLVLFVGFYEGAMPFVAKLWDGKPLLALPTRLPGPAWWIVSSAVLVAGFLLLWWIDAAKKRRFPDA</sequence>
<keyword evidence="1" id="KW-0472">Membrane</keyword>
<gene>
    <name evidence="2" type="ORF">AGRA3207_004316</name>
</gene>
<dbReference type="Proteomes" id="UP001049518">
    <property type="component" value="Chromosome"/>
</dbReference>
<feature type="transmembrane region" description="Helical" evidence="1">
    <location>
        <begin position="7"/>
        <end position="27"/>
    </location>
</feature>
<reference evidence="2" key="1">
    <citation type="submission" date="2020-07" db="EMBL/GenBank/DDBJ databases">
        <authorList>
            <person name="Tarantini F.S."/>
            <person name="Hong K.W."/>
            <person name="Chan K.G."/>
        </authorList>
    </citation>
    <scope>NUCLEOTIDE SEQUENCE</scope>
    <source>
        <strain evidence="2">32-07</strain>
    </source>
</reference>
<keyword evidence="1" id="KW-0812">Transmembrane</keyword>
<evidence type="ECO:0000256" key="1">
    <source>
        <dbReference type="SAM" id="Phobius"/>
    </source>
</evidence>
<accession>A0ABX8QWM3</accession>